<dbReference type="AlphaFoldDB" id="A0AA41VUP5"/>
<comment type="caution">
    <text evidence="2">The sequence shown here is derived from an EMBL/GenBank/DDBJ whole genome shotgun (WGS) entry which is preliminary data.</text>
</comment>
<sequence length="189" mass="22042">MGFFSVGDAVEVIGHEDGFWGSYYEATIIKQQTEQEEEVLIEYKTLVDDDKVLIQEPMNVRFLRPAPPEIEVSKFKINDEVDVLANDGWWVGRVTQVFPYRHRFTGSDRTRCNVWFDSTQEEIDYQQKKLRVHQDWDSNGNWVEKEKHDTGTRKRRFEDDGSSVLQQGSKKIHSEGVSVCTTSLMVEIF</sequence>
<dbReference type="InterPro" id="IPR008395">
    <property type="entry name" value="Agenet-like_dom"/>
</dbReference>
<accession>A0AA41VUP5</accession>
<dbReference type="SMART" id="SM00743">
    <property type="entry name" value="Agenet"/>
    <property type="match status" value="2"/>
</dbReference>
<dbReference type="Proteomes" id="UP001177140">
    <property type="component" value="Unassembled WGS sequence"/>
</dbReference>
<name>A0AA41VUP5_PAPNU</name>
<organism evidence="2 3">
    <name type="scientific">Papaver nudicaule</name>
    <name type="common">Iceland poppy</name>
    <dbReference type="NCBI Taxonomy" id="74823"/>
    <lineage>
        <taxon>Eukaryota</taxon>
        <taxon>Viridiplantae</taxon>
        <taxon>Streptophyta</taxon>
        <taxon>Embryophyta</taxon>
        <taxon>Tracheophyta</taxon>
        <taxon>Spermatophyta</taxon>
        <taxon>Magnoliopsida</taxon>
        <taxon>Ranunculales</taxon>
        <taxon>Papaveraceae</taxon>
        <taxon>Papaveroideae</taxon>
        <taxon>Papaver</taxon>
    </lineage>
</organism>
<keyword evidence="3" id="KW-1185">Reference proteome</keyword>
<protein>
    <recommendedName>
        <fullName evidence="1">Agenet domain-containing protein</fullName>
    </recommendedName>
</protein>
<feature type="domain" description="Agenet" evidence="1">
    <location>
        <begin position="73"/>
        <end position="138"/>
    </location>
</feature>
<feature type="domain" description="Agenet" evidence="1">
    <location>
        <begin position="2"/>
        <end position="71"/>
    </location>
</feature>
<gene>
    <name evidence="2" type="ORF">MKW94_021265</name>
</gene>
<dbReference type="PANTHER" id="PTHR31917">
    <property type="entry name" value="AGENET DOMAIN-CONTAINING PROTEIN-RELATED"/>
    <property type="match status" value="1"/>
</dbReference>
<dbReference type="EMBL" id="JAJJMA010298035">
    <property type="protein sequence ID" value="MCL7047859.1"/>
    <property type="molecule type" value="Genomic_DNA"/>
</dbReference>
<dbReference type="CDD" id="cd20405">
    <property type="entry name" value="Tudor_Agenet_AtDUF_rpt1_3"/>
    <property type="match status" value="1"/>
</dbReference>
<evidence type="ECO:0000313" key="2">
    <source>
        <dbReference type="EMBL" id="MCL7047859.1"/>
    </source>
</evidence>
<evidence type="ECO:0000313" key="3">
    <source>
        <dbReference type="Proteomes" id="UP001177140"/>
    </source>
</evidence>
<evidence type="ECO:0000259" key="1">
    <source>
        <dbReference type="SMART" id="SM00743"/>
    </source>
</evidence>
<reference evidence="2" key="1">
    <citation type="submission" date="2022-03" db="EMBL/GenBank/DDBJ databases">
        <title>A functionally conserved STORR gene fusion in Papaver species that diverged 16.8 million years ago.</title>
        <authorList>
            <person name="Catania T."/>
        </authorList>
    </citation>
    <scope>NUCLEOTIDE SEQUENCE</scope>
    <source>
        <strain evidence="2">S-191538</strain>
    </source>
</reference>
<dbReference type="PANTHER" id="PTHR31917:SF148">
    <property type="entry name" value="DUF724 DOMAIN-CONTAINING PROTEIN 2"/>
    <property type="match status" value="1"/>
</dbReference>
<dbReference type="Pfam" id="PF05641">
    <property type="entry name" value="Agenet"/>
    <property type="match status" value="1"/>
</dbReference>
<proteinExistence type="predicted"/>
<dbReference type="InterPro" id="IPR014002">
    <property type="entry name" value="Agenet_dom_plant"/>
</dbReference>